<dbReference type="EMBL" id="JBGFUD010009841">
    <property type="protein sequence ID" value="MFH4982679.1"/>
    <property type="molecule type" value="Genomic_DNA"/>
</dbReference>
<name>A0ABD6ERU7_9BILA</name>
<dbReference type="Proteomes" id="UP001608902">
    <property type="component" value="Unassembled WGS sequence"/>
</dbReference>
<sequence length="87" mass="10083">MHGYLYPNKGLVFQSICLQGIFARRGYKRTRPLSNQKMLHFANSRFLLVARRCSFPGLRFRQSLLKLARISGGISLKPWQENSVAER</sequence>
<accession>A0ABD6ERU7</accession>
<reference evidence="1 2" key="1">
    <citation type="submission" date="2024-08" db="EMBL/GenBank/DDBJ databases">
        <title>Gnathostoma spinigerum genome.</title>
        <authorList>
            <person name="Gonzalez-Bertolin B."/>
            <person name="Monzon S."/>
            <person name="Zaballos A."/>
            <person name="Jimenez P."/>
            <person name="Dekumyoy P."/>
            <person name="Varona S."/>
            <person name="Cuesta I."/>
            <person name="Sumanam S."/>
            <person name="Adisakwattana P."/>
            <person name="Gasser R.B."/>
            <person name="Hernandez-Gonzalez A."/>
            <person name="Young N.D."/>
            <person name="Perteguer M.J."/>
        </authorList>
    </citation>
    <scope>NUCLEOTIDE SEQUENCE [LARGE SCALE GENOMIC DNA]</scope>
    <source>
        <strain evidence="1">AL3</strain>
        <tissue evidence="1">Liver</tissue>
    </source>
</reference>
<keyword evidence="2" id="KW-1185">Reference proteome</keyword>
<proteinExistence type="predicted"/>
<evidence type="ECO:0000313" key="2">
    <source>
        <dbReference type="Proteomes" id="UP001608902"/>
    </source>
</evidence>
<gene>
    <name evidence="1" type="ORF">AB6A40_009388</name>
</gene>
<evidence type="ECO:0000313" key="1">
    <source>
        <dbReference type="EMBL" id="MFH4982679.1"/>
    </source>
</evidence>
<protein>
    <submittedName>
        <fullName evidence="1">Uncharacterized protein</fullName>
    </submittedName>
</protein>
<organism evidence="1 2">
    <name type="scientific">Gnathostoma spinigerum</name>
    <dbReference type="NCBI Taxonomy" id="75299"/>
    <lineage>
        <taxon>Eukaryota</taxon>
        <taxon>Metazoa</taxon>
        <taxon>Ecdysozoa</taxon>
        <taxon>Nematoda</taxon>
        <taxon>Chromadorea</taxon>
        <taxon>Rhabditida</taxon>
        <taxon>Spirurina</taxon>
        <taxon>Gnathostomatomorpha</taxon>
        <taxon>Gnathostomatoidea</taxon>
        <taxon>Gnathostomatidae</taxon>
        <taxon>Gnathostoma</taxon>
    </lineage>
</organism>
<comment type="caution">
    <text evidence="1">The sequence shown here is derived from an EMBL/GenBank/DDBJ whole genome shotgun (WGS) entry which is preliminary data.</text>
</comment>
<dbReference type="AlphaFoldDB" id="A0ABD6ERU7"/>